<dbReference type="AlphaFoldDB" id="E6QN85"/>
<accession>E6QN85</accession>
<evidence type="ECO:0000313" key="1">
    <source>
        <dbReference type="EMBL" id="CBI08706.1"/>
    </source>
</evidence>
<name>E6QN85_9ZZZZ</name>
<gene>
    <name evidence="1" type="ORF">CARN6_2201</name>
</gene>
<organism evidence="1">
    <name type="scientific">mine drainage metagenome</name>
    <dbReference type="NCBI Taxonomy" id="410659"/>
    <lineage>
        <taxon>unclassified sequences</taxon>
        <taxon>metagenomes</taxon>
        <taxon>ecological metagenomes</taxon>
    </lineage>
</organism>
<dbReference type="EMBL" id="CABQ01000254">
    <property type="protein sequence ID" value="CBI08706.1"/>
    <property type="molecule type" value="Genomic_DNA"/>
</dbReference>
<sequence length="60" mass="6391">MTATALSAHWEAAQIAWMDGVFGGAERDRTAGLLVANEALSQLSYSPTFGIDFSILAACW</sequence>
<protein>
    <submittedName>
        <fullName evidence="1">Uncharacterized protein</fullName>
    </submittedName>
</protein>
<reference evidence="1" key="1">
    <citation type="submission" date="2009-10" db="EMBL/GenBank/DDBJ databases">
        <title>Diversity of trophic interactions inside an arsenic-rich microbial ecosystem.</title>
        <authorList>
            <person name="Bertin P.N."/>
            <person name="Heinrich-Salmeron A."/>
            <person name="Pelletier E."/>
            <person name="Goulhen-Chollet F."/>
            <person name="Arsene-Ploetze F."/>
            <person name="Gallien S."/>
            <person name="Calteau A."/>
            <person name="Vallenet D."/>
            <person name="Casiot C."/>
            <person name="Chane-Woon-Ming B."/>
            <person name="Giloteaux L."/>
            <person name="Barakat M."/>
            <person name="Bonnefoy V."/>
            <person name="Bruneel O."/>
            <person name="Chandler M."/>
            <person name="Cleiss J."/>
            <person name="Duran R."/>
            <person name="Elbaz-Poulichet F."/>
            <person name="Fonknechten N."/>
            <person name="Lauga B."/>
            <person name="Mornico D."/>
            <person name="Ortet P."/>
            <person name="Schaeffer C."/>
            <person name="Siguier P."/>
            <person name="Alexander Thil Smith A."/>
            <person name="Van Dorsselaer A."/>
            <person name="Weissenbach J."/>
            <person name="Medigue C."/>
            <person name="Le Paslier D."/>
        </authorList>
    </citation>
    <scope>NUCLEOTIDE SEQUENCE</scope>
</reference>
<proteinExistence type="predicted"/>
<comment type="caution">
    <text evidence="1">The sequence shown here is derived from an EMBL/GenBank/DDBJ whole genome shotgun (WGS) entry which is preliminary data.</text>
</comment>
<dbReference type="AntiFam" id="ANF00012">
    <property type="entry name" value="tRNA translation"/>
</dbReference>